<comment type="caution">
    <text evidence="1">The sequence shown here is derived from an EMBL/GenBank/DDBJ whole genome shotgun (WGS) entry which is preliminary data.</text>
</comment>
<sequence>MSLYWTVRAPGMRPAGRRGKAAPPVMRFTNRTENPAMTVYVPILQGSYGGFQALKNATQQVRGCLQPIIEVMPEDGYEDLEIIADRFARGIQSAELGTINIAIDTRRVADRFGRPTAQRLLRLLGRKLAADCPFRPVMHIDDDPDELDAVQHIAATHHMGVCLRISQPYAGNLQDAGAIFGQLQVVDQPAERTDVVIDWGFVEAAPDAISDAFTAISWPMANLDAHPWKSITVAAGSFPPPAFVRDASMTKITVVARLEVPLWAKIRERWPGAYYGDYVISNPASSPPKTRATSSLHYTAARSWILCRRLRAKTGAGNVFTDMCQSLVESRYWRSYGPAFSWGDQCFAMLACHNADADQARQWRAYSISHHLAVVAAEMQSQPPLE</sequence>
<dbReference type="Pfam" id="PF14350">
    <property type="entry name" value="Beta_protein"/>
    <property type="match status" value="1"/>
</dbReference>
<evidence type="ECO:0000313" key="2">
    <source>
        <dbReference type="Proteomes" id="UP000306628"/>
    </source>
</evidence>
<dbReference type="InterPro" id="IPR025683">
    <property type="entry name" value="Protein_beta"/>
</dbReference>
<reference evidence="1 2" key="1">
    <citation type="submission" date="2019-05" db="EMBL/GenBank/DDBJ databases">
        <title>Draft genome sequence of Nonomuraea zeae DSM 100528.</title>
        <authorList>
            <person name="Saricaoglu S."/>
            <person name="Isik K."/>
        </authorList>
    </citation>
    <scope>NUCLEOTIDE SEQUENCE [LARGE SCALE GENOMIC DNA]</scope>
    <source>
        <strain evidence="1 2">DSM 100528</strain>
    </source>
</reference>
<protein>
    <recommendedName>
        <fullName evidence="3">T4 beta protein</fullName>
    </recommendedName>
</protein>
<dbReference type="OrthoDB" id="4764243at2"/>
<dbReference type="Proteomes" id="UP000306628">
    <property type="component" value="Unassembled WGS sequence"/>
</dbReference>
<keyword evidence="2" id="KW-1185">Reference proteome</keyword>
<dbReference type="AlphaFoldDB" id="A0A5S4H3Q8"/>
<name>A0A5S4H3Q8_9ACTN</name>
<gene>
    <name evidence="1" type="ORF">ETD85_00740</name>
</gene>
<dbReference type="RefSeq" id="WP_138687598.1">
    <property type="nucleotide sequence ID" value="NZ_JBHSAZ010000112.1"/>
</dbReference>
<evidence type="ECO:0008006" key="3">
    <source>
        <dbReference type="Google" id="ProtNLM"/>
    </source>
</evidence>
<accession>A0A5S4H3Q8</accession>
<proteinExistence type="predicted"/>
<evidence type="ECO:0000313" key="1">
    <source>
        <dbReference type="EMBL" id="TMR39572.1"/>
    </source>
</evidence>
<organism evidence="1 2">
    <name type="scientific">Nonomuraea zeae</name>
    <dbReference type="NCBI Taxonomy" id="1642303"/>
    <lineage>
        <taxon>Bacteria</taxon>
        <taxon>Bacillati</taxon>
        <taxon>Actinomycetota</taxon>
        <taxon>Actinomycetes</taxon>
        <taxon>Streptosporangiales</taxon>
        <taxon>Streptosporangiaceae</taxon>
        <taxon>Nonomuraea</taxon>
    </lineage>
</organism>
<dbReference type="EMBL" id="VCKX01000002">
    <property type="protein sequence ID" value="TMR39572.1"/>
    <property type="molecule type" value="Genomic_DNA"/>
</dbReference>